<feature type="compositionally biased region" description="Basic and acidic residues" evidence="7">
    <location>
        <begin position="245"/>
        <end position="269"/>
    </location>
</feature>
<gene>
    <name evidence="10" type="ORF">CfE428DRAFT_5953</name>
</gene>
<dbReference type="PROSITE" id="PS50109">
    <property type="entry name" value="HIS_KIN"/>
    <property type="match status" value="1"/>
</dbReference>
<dbReference type="Pfam" id="PF02518">
    <property type="entry name" value="HATPase_c"/>
    <property type="match status" value="1"/>
</dbReference>
<dbReference type="InterPro" id="IPR003661">
    <property type="entry name" value="HisK_dim/P_dom"/>
</dbReference>
<dbReference type="InParanoid" id="B4DAL2"/>
<dbReference type="InterPro" id="IPR036890">
    <property type="entry name" value="HATPase_C_sf"/>
</dbReference>
<dbReference type="CDD" id="cd00082">
    <property type="entry name" value="HisKA"/>
    <property type="match status" value="1"/>
</dbReference>
<dbReference type="Gene3D" id="3.30.565.10">
    <property type="entry name" value="Histidine kinase-like ATPase, C-terminal domain"/>
    <property type="match status" value="1"/>
</dbReference>
<dbReference type="PANTHER" id="PTHR43711:SF1">
    <property type="entry name" value="HISTIDINE KINASE 1"/>
    <property type="match status" value="1"/>
</dbReference>
<dbReference type="Gene3D" id="1.10.287.130">
    <property type="match status" value="1"/>
</dbReference>
<proteinExistence type="predicted"/>
<dbReference type="FunFam" id="1.10.287.130:FF:000001">
    <property type="entry name" value="Two-component sensor histidine kinase"/>
    <property type="match status" value="1"/>
</dbReference>
<dbReference type="Proteomes" id="UP000005824">
    <property type="component" value="Unassembled WGS sequence"/>
</dbReference>
<dbReference type="GO" id="GO:0000155">
    <property type="term" value="F:phosphorelay sensor kinase activity"/>
    <property type="evidence" value="ECO:0007669"/>
    <property type="project" value="InterPro"/>
</dbReference>
<dbReference type="EMBL" id="ABVL01000031">
    <property type="protein sequence ID" value="EDY16530.1"/>
    <property type="molecule type" value="Genomic_DNA"/>
</dbReference>
<dbReference type="InterPro" id="IPR050736">
    <property type="entry name" value="Sensor_HK_Regulatory"/>
</dbReference>
<evidence type="ECO:0000256" key="4">
    <source>
        <dbReference type="ARBA" id="ARBA00022679"/>
    </source>
</evidence>
<feature type="region of interest" description="Disordered" evidence="7">
    <location>
        <begin position="188"/>
        <end position="271"/>
    </location>
</feature>
<dbReference type="Pfam" id="PF00512">
    <property type="entry name" value="HisKA"/>
    <property type="match status" value="1"/>
</dbReference>
<feature type="transmembrane region" description="Helical" evidence="8">
    <location>
        <begin position="433"/>
        <end position="452"/>
    </location>
</feature>
<dbReference type="eggNOG" id="COG2205">
    <property type="taxonomic scope" value="Bacteria"/>
</dbReference>
<dbReference type="RefSeq" id="WP_006983273.1">
    <property type="nucleotide sequence ID" value="NZ_ABVL01000031.1"/>
</dbReference>
<dbReference type="SMART" id="SM00387">
    <property type="entry name" value="HATPase_c"/>
    <property type="match status" value="1"/>
</dbReference>
<dbReference type="PRINTS" id="PR00344">
    <property type="entry name" value="BCTRLSENSOR"/>
</dbReference>
<evidence type="ECO:0000256" key="5">
    <source>
        <dbReference type="ARBA" id="ARBA00022777"/>
    </source>
</evidence>
<dbReference type="SMART" id="SM00388">
    <property type="entry name" value="HisKA"/>
    <property type="match status" value="1"/>
</dbReference>
<dbReference type="EC" id="2.7.13.3" evidence="2"/>
<dbReference type="InterPro" id="IPR005467">
    <property type="entry name" value="His_kinase_dom"/>
</dbReference>
<comment type="caution">
    <text evidence="10">The sequence shown here is derived from an EMBL/GenBank/DDBJ whole genome shotgun (WGS) entry which is preliminary data.</text>
</comment>
<evidence type="ECO:0000313" key="10">
    <source>
        <dbReference type="EMBL" id="EDY16530.1"/>
    </source>
</evidence>
<evidence type="ECO:0000256" key="3">
    <source>
        <dbReference type="ARBA" id="ARBA00022553"/>
    </source>
</evidence>
<dbReference type="AlphaFoldDB" id="B4DAL2"/>
<dbReference type="PANTHER" id="PTHR43711">
    <property type="entry name" value="TWO-COMPONENT HISTIDINE KINASE"/>
    <property type="match status" value="1"/>
</dbReference>
<dbReference type="InterPro" id="IPR003594">
    <property type="entry name" value="HATPase_dom"/>
</dbReference>
<evidence type="ECO:0000256" key="2">
    <source>
        <dbReference type="ARBA" id="ARBA00012438"/>
    </source>
</evidence>
<evidence type="ECO:0000256" key="8">
    <source>
        <dbReference type="SAM" id="Phobius"/>
    </source>
</evidence>
<dbReference type="CDD" id="cd00075">
    <property type="entry name" value="HATPase"/>
    <property type="match status" value="1"/>
</dbReference>
<keyword evidence="8" id="KW-0812">Transmembrane</keyword>
<comment type="catalytic activity">
    <reaction evidence="1">
        <text>ATP + protein L-histidine = ADP + protein N-phospho-L-histidine.</text>
        <dbReference type="EC" id="2.7.13.3"/>
    </reaction>
</comment>
<dbReference type="SUPFAM" id="SSF55874">
    <property type="entry name" value="ATPase domain of HSP90 chaperone/DNA topoisomerase II/histidine kinase"/>
    <property type="match status" value="1"/>
</dbReference>
<name>B4DAL2_9BACT</name>
<evidence type="ECO:0000256" key="1">
    <source>
        <dbReference type="ARBA" id="ARBA00000085"/>
    </source>
</evidence>
<keyword evidence="4" id="KW-0808">Transferase</keyword>
<keyword evidence="8" id="KW-0472">Membrane</keyword>
<evidence type="ECO:0000256" key="6">
    <source>
        <dbReference type="ARBA" id="ARBA00023012"/>
    </source>
</evidence>
<evidence type="ECO:0000313" key="11">
    <source>
        <dbReference type="Proteomes" id="UP000005824"/>
    </source>
</evidence>
<organism evidence="10 11">
    <name type="scientific">Chthoniobacter flavus Ellin428</name>
    <dbReference type="NCBI Taxonomy" id="497964"/>
    <lineage>
        <taxon>Bacteria</taxon>
        <taxon>Pseudomonadati</taxon>
        <taxon>Verrucomicrobiota</taxon>
        <taxon>Spartobacteria</taxon>
        <taxon>Chthoniobacterales</taxon>
        <taxon>Chthoniobacteraceae</taxon>
        <taxon>Chthoniobacter</taxon>
    </lineage>
</organism>
<dbReference type="SUPFAM" id="SSF47384">
    <property type="entry name" value="Homodimeric domain of signal transducing histidine kinase"/>
    <property type="match status" value="1"/>
</dbReference>
<feature type="compositionally biased region" description="Polar residues" evidence="7">
    <location>
        <begin position="192"/>
        <end position="209"/>
    </location>
</feature>
<evidence type="ECO:0000256" key="7">
    <source>
        <dbReference type="SAM" id="MobiDB-lite"/>
    </source>
</evidence>
<evidence type="ECO:0000259" key="9">
    <source>
        <dbReference type="PROSITE" id="PS50109"/>
    </source>
</evidence>
<feature type="domain" description="Histidine kinase" evidence="9">
    <location>
        <begin position="471"/>
        <end position="689"/>
    </location>
</feature>
<keyword evidence="6" id="KW-0902">Two-component regulatory system</keyword>
<keyword evidence="8" id="KW-1133">Transmembrane helix</keyword>
<keyword evidence="5 10" id="KW-0418">Kinase</keyword>
<dbReference type="STRING" id="497964.CfE428DRAFT_5953"/>
<sequence>MKKSIWIFLLAVLLPSIVLGWLALRSADEQQIILENRTAALYQKETENTAVTVRSLIDDQRRAFDDVVRQLLAKNDPQKLADNFSTELAKAWPRKAIGFSLGAAGNLCATPPQRAKSNPVWEKFLLGNSSFLAGTTPATVYWVAGDELTKPEQFRRSKNSSDLSQGMTANNAVITPQETQAAVPFQSAAPMQPQSKAATYSKQLPNSARGQAAQSPPLPPAAKSQDNKDQKFATNAGVPPQSPERAAEDKSAATDATRQEPNEPPKEAPMRNVAPQWMMDDNNKKAAVSQFTTTTTDFRALTEGMNEGVVTRFVQDQLDIIFWLRPAQAPGLVFGCLIEADDLHDLWPNALSSTEASGADSSSNGRPAEFVLALLDDKARPVVTQPLGVKGRDWKHPFVASEIGEALPHWEAALYLQRPEQLRESAQLVRRTVIFLIAAALAVIACGGWLVVADARRQLALAQQKTDFVSNVSHELKTPLTSIRMFAELMQNGNGGSTEKYPQYLRIIMVEAERLTRLINNVLDFARLERKQKQFDKKPLDLRSVVERTWEGHALHLQESGFTTRWQAAPGPYPVIGDEDALAQILVNLLSNAEKYAGERKEVELHSYLDGGHACVSVLDRGIGVPPGDERKIFESFYRAHDSLSSGIQGSGLGLTLAQQLAREHGGEILYQPRLEGGSNFTLRVPVAGKGKVDS</sequence>
<dbReference type="InterPro" id="IPR004358">
    <property type="entry name" value="Sig_transdc_His_kin-like_C"/>
</dbReference>
<protein>
    <recommendedName>
        <fullName evidence="2">histidine kinase</fullName>
        <ecNumber evidence="2">2.7.13.3</ecNumber>
    </recommendedName>
</protein>
<keyword evidence="11" id="KW-1185">Reference proteome</keyword>
<accession>B4DAL2</accession>
<keyword evidence="3" id="KW-0597">Phosphoprotein</keyword>
<dbReference type="InterPro" id="IPR036097">
    <property type="entry name" value="HisK_dim/P_sf"/>
</dbReference>
<reference evidence="10 11" key="1">
    <citation type="journal article" date="2011" name="J. Bacteriol.">
        <title>Genome sequence of Chthoniobacter flavus Ellin428, an aerobic heterotrophic soil bacterium.</title>
        <authorList>
            <person name="Kant R."/>
            <person name="van Passel M.W."/>
            <person name="Palva A."/>
            <person name="Lucas S."/>
            <person name="Lapidus A."/>
            <person name="Glavina Del Rio T."/>
            <person name="Dalin E."/>
            <person name="Tice H."/>
            <person name="Bruce D."/>
            <person name="Goodwin L."/>
            <person name="Pitluck S."/>
            <person name="Larimer F.W."/>
            <person name="Land M.L."/>
            <person name="Hauser L."/>
            <person name="Sangwan P."/>
            <person name="de Vos W.M."/>
            <person name="Janssen P.H."/>
            <person name="Smidt H."/>
        </authorList>
    </citation>
    <scope>NUCLEOTIDE SEQUENCE [LARGE SCALE GENOMIC DNA]</scope>
    <source>
        <strain evidence="10 11">Ellin428</strain>
    </source>
</reference>